<dbReference type="InterPro" id="IPR000276">
    <property type="entry name" value="GPCR_Rhodpsn"/>
</dbReference>
<feature type="transmembrane region" description="Helical" evidence="9">
    <location>
        <begin position="79"/>
        <end position="100"/>
    </location>
</feature>
<dbReference type="GO" id="GO:0004930">
    <property type="term" value="F:G protein-coupled receptor activity"/>
    <property type="evidence" value="ECO:0007669"/>
    <property type="project" value="UniProtKB-KW"/>
</dbReference>
<evidence type="ECO:0000256" key="3">
    <source>
        <dbReference type="ARBA" id="ARBA00022692"/>
    </source>
</evidence>
<evidence type="ECO:0000256" key="4">
    <source>
        <dbReference type="ARBA" id="ARBA00022989"/>
    </source>
</evidence>
<dbReference type="Pfam" id="PF00001">
    <property type="entry name" value="7tm_1"/>
    <property type="match status" value="1"/>
</dbReference>
<keyword evidence="3 9" id="KW-0812">Transmembrane</keyword>
<dbReference type="EMBL" id="VXIV02001629">
    <property type="protein sequence ID" value="KAF6031289.1"/>
    <property type="molecule type" value="Genomic_DNA"/>
</dbReference>
<keyword evidence="7" id="KW-0675">Receptor</keyword>
<evidence type="ECO:0000313" key="11">
    <source>
        <dbReference type="EMBL" id="KAF6031289.1"/>
    </source>
</evidence>
<keyword evidence="12" id="KW-1185">Reference proteome</keyword>
<protein>
    <recommendedName>
        <fullName evidence="10">G-protein coupled receptors family 1 profile domain-containing protein</fullName>
    </recommendedName>
</protein>
<gene>
    <name evidence="11" type="ORF">EB796_010412</name>
</gene>
<keyword evidence="5" id="KW-0297">G-protein coupled receptor</keyword>
<comment type="subcellular location">
    <subcellularLocation>
        <location evidence="1">Cell membrane</location>
        <topology evidence="1">Multi-pass membrane protein</topology>
    </subcellularLocation>
</comment>
<dbReference type="PROSITE" id="PS50262">
    <property type="entry name" value="G_PROTEIN_RECEP_F1_2"/>
    <property type="match status" value="1"/>
</dbReference>
<evidence type="ECO:0000256" key="6">
    <source>
        <dbReference type="ARBA" id="ARBA00023136"/>
    </source>
</evidence>
<dbReference type="OrthoDB" id="6358729at2759"/>
<accession>A0A7J7JY12</accession>
<keyword evidence="2" id="KW-1003">Cell membrane</keyword>
<name>A0A7J7JY12_BUGNE</name>
<keyword evidence="4 9" id="KW-1133">Transmembrane helix</keyword>
<feature type="transmembrane region" description="Helical" evidence="9">
    <location>
        <begin position="41"/>
        <end position="67"/>
    </location>
</feature>
<dbReference type="PANTHER" id="PTHR24248">
    <property type="entry name" value="ADRENERGIC RECEPTOR-RELATED G-PROTEIN COUPLED RECEPTOR"/>
    <property type="match status" value="1"/>
</dbReference>
<evidence type="ECO:0000313" key="12">
    <source>
        <dbReference type="Proteomes" id="UP000593567"/>
    </source>
</evidence>
<evidence type="ECO:0000256" key="5">
    <source>
        <dbReference type="ARBA" id="ARBA00023040"/>
    </source>
</evidence>
<dbReference type="Gene3D" id="1.20.1070.10">
    <property type="entry name" value="Rhodopsin 7-helix transmembrane proteins"/>
    <property type="match status" value="1"/>
</dbReference>
<dbReference type="PRINTS" id="PR00237">
    <property type="entry name" value="GPCRRHODOPSN"/>
</dbReference>
<dbReference type="SUPFAM" id="SSF81321">
    <property type="entry name" value="Family A G protein-coupled receptor-like"/>
    <property type="match status" value="1"/>
</dbReference>
<evidence type="ECO:0000256" key="9">
    <source>
        <dbReference type="SAM" id="Phobius"/>
    </source>
</evidence>
<organism evidence="11 12">
    <name type="scientific">Bugula neritina</name>
    <name type="common">Brown bryozoan</name>
    <name type="synonym">Sertularia neritina</name>
    <dbReference type="NCBI Taxonomy" id="10212"/>
    <lineage>
        <taxon>Eukaryota</taxon>
        <taxon>Metazoa</taxon>
        <taxon>Spiralia</taxon>
        <taxon>Lophotrochozoa</taxon>
        <taxon>Bryozoa</taxon>
        <taxon>Gymnolaemata</taxon>
        <taxon>Cheilostomatida</taxon>
        <taxon>Flustrina</taxon>
        <taxon>Buguloidea</taxon>
        <taxon>Bugulidae</taxon>
        <taxon>Bugula</taxon>
    </lineage>
</organism>
<reference evidence="11" key="1">
    <citation type="submission" date="2020-06" db="EMBL/GenBank/DDBJ databases">
        <title>Draft genome of Bugula neritina, a colonial animal packing powerful symbionts and potential medicines.</title>
        <authorList>
            <person name="Rayko M."/>
        </authorList>
    </citation>
    <scope>NUCLEOTIDE SEQUENCE [LARGE SCALE GENOMIC DNA]</scope>
    <source>
        <strain evidence="11">Kwan_BN1</strain>
    </source>
</reference>
<dbReference type="InterPro" id="IPR017452">
    <property type="entry name" value="GPCR_Rhodpsn_7TM"/>
</dbReference>
<dbReference type="GO" id="GO:0005886">
    <property type="term" value="C:plasma membrane"/>
    <property type="evidence" value="ECO:0007669"/>
    <property type="project" value="UniProtKB-SubCell"/>
</dbReference>
<dbReference type="AlphaFoldDB" id="A0A7J7JY12"/>
<evidence type="ECO:0000256" key="1">
    <source>
        <dbReference type="ARBA" id="ARBA00004651"/>
    </source>
</evidence>
<evidence type="ECO:0000259" key="10">
    <source>
        <dbReference type="PROSITE" id="PS50262"/>
    </source>
</evidence>
<keyword evidence="8" id="KW-0807">Transducer</keyword>
<keyword evidence="6 9" id="KW-0472">Membrane</keyword>
<comment type="caution">
    <text evidence="11">The sequence shown here is derived from an EMBL/GenBank/DDBJ whole genome shotgun (WGS) entry which is preliminary data.</text>
</comment>
<feature type="domain" description="G-protein coupled receptors family 1 profile" evidence="10">
    <location>
        <begin position="58"/>
        <end position="115"/>
    </location>
</feature>
<evidence type="ECO:0000256" key="7">
    <source>
        <dbReference type="ARBA" id="ARBA00023170"/>
    </source>
</evidence>
<evidence type="ECO:0000256" key="2">
    <source>
        <dbReference type="ARBA" id="ARBA00022475"/>
    </source>
</evidence>
<evidence type="ECO:0000256" key="8">
    <source>
        <dbReference type="ARBA" id="ARBA00023224"/>
    </source>
</evidence>
<sequence length="115" mass="12741">MEKDIYNISAEYSNYTNTTSPSVAHCGLENNSTENIWKLNAILSCIFLGSIILTVIFGNSMVILAVIKDRTLKQSLQNRFILSLAFADMCIGIFIMPLSLHMEVLSCWGTGDDSV</sequence>
<dbReference type="Proteomes" id="UP000593567">
    <property type="component" value="Unassembled WGS sequence"/>
</dbReference>
<proteinExistence type="predicted"/>